<evidence type="ECO:0000256" key="1">
    <source>
        <dbReference type="ARBA" id="ARBA00022618"/>
    </source>
</evidence>
<sequence length="568" mass="67493">MFLYIVYTVIVLFLVTIIYGAWARKRIYKEVDRLESEKLQLMNEPVREELARIKGLKMSGETEERFEQWREEWDNIITIQLPDMEEKLFDIEEMANKYRFQKAKRYIKFMDEELAAVKQQMKEMIGEVDELLHSEEKNREDIHAVKEQFDDTKKKLWVQKGTLGQAASIIEARLKEVHEMFDRFDEQTNEGNYFQAREILLEMQSLLTVYFNYMDEIPQLLVKLEKDLPKQLEELEKGLEEMKSDGYPLHHFSYEWQVNEMKRQLIATLPVVENLQLAEAEEPVQRIENEINDIYGKLEHEVLSRNFVEKELPELNERLTGLRQLFEELSAEIETIKLNYRLDEEHDRHQIKLEKDLKNLFSQFAVLEDAMEEKKQSYTTLRKMTQDFQEQIQVTEDDITETTDNLNLLRSDERQAEQTIQDLKHTLSQSQKHLQRSNIPGVPESSMMRLDEAEKLLRSAAEGLNQMPISMKEINHKVDQAKKQVDECVTELEKTIDHAHLSEKAIQYGNRYRSQNDHVNIKLLQAEDRFRNYLYEEALELAVEALEPIDPDVLEKIKEQKTYQVTYS</sequence>
<evidence type="ECO:0000256" key="7">
    <source>
        <dbReference type="ARBA" id="ARBA00023306"/>
    </source>
</evidence>
<dbReference type="Proteomes" id="UP001057753">
    <property type="component" value="Unassembled WGS sequence"/>
</dbReference>
<dbReference type="GO" id="GO:0005886">
    <property type="term" value="C:plasma membrane"/>
    <property type="evidence" value="ECO:0007669"/>
    <property type="project" value="UniProtKB-SubCell"/>
</dbReference>
<accession>A0A9Q4AZ98</accession>
<keyword evidence="3 8" id="KW-1133">Transmembrane helix</keyword>
<comment type="similarity">
    <text evidence="8">Belongs to the EzrA family.</text>
</comment>
<evidence type="ECO:0000256" key="2">
    <source>
        <dbReference type="ARBA" id="ARBA00022692"/>
    </source>
</evidence>
<evidence type="ECO:0000256" key="4">
    <source>
        <dbReference type="ARBA" id="ARBA00023054"/>
    </source>
</evidence>
<dbReference type="RefSeq" id="WP_257820281.1">
    <property type="nucleotide sequence ID" value="NZ_JABXYM010000001.1"/>
</dbReference>
<dbReference type="Pfam" id="PF06160">
    <property type="entry name" value="EzrA"/>
    <property type="match status" value="1"/>
</dbReference>
<dbReference type="InterPro" id="IPR010379">
    <property type="entry name" value="EzrA"/>
</dbReference>
<feature type="transmembrane region" description="Helical" evidence="9">
    <location>
        <begin position="6"/>
        <end position="23"/>
    </location>
</feature>
<dbReference type="HAMAP" id="MF_00728">
    <property type="entry name" value="EzrA"/>
    <property type="match status" value="1"/>
</dbReference>
<comment type="subcellular location">
    <subcellularLocation>
        <location evidence="8">Cell membrane</location>
        <topology evidence="8">Single-pass membrane protein</topology>
    </subcellularLocation>
    <text evidence="8">Colocalized with FtsZ to the nascent septal site.</text>
</comment>
<keyword evidence="6 8" id="KW-0717">Septation</keyword>
<dbReference type="NCBIfam" id="NF003413">
    <property type="entry name" value="PRK04778.1-7"/>
    <property type="match status" value="1"/>
</dbReference>
<evidence type="ECO:0000256" key="5">
    <source>
        <dbReference type="ARBA" id="ARBA00023136"/>
    </source>
</evidence>
<evidence type="ECO:0000256" key="8">
    <source>
        <dbReference type="HAMAP-Rule" id="MF_00728"/>
    </source>
</evidence>
<feature type="topological domain" description="Extracellular" evidence="8">
    <location>
        <begin position="1"/>
        <end position="4"/>
    </location>
</feature>
<reference evidence="10" key="1">
    <citation type="submission" date="2020-06" db="EMBL/GenBank/DDBJ databases">
        <title>Insight into the genomes of haloalkaliphilic bacilli from Kenyan soda lakes.</title>
        <authorList>
            <person name="Mwirichia R."/>
            <person name="Villamizar G.C."/>
            <person name="Poehlein A."/>
            <person name="Mugweru J."/>
            <person name="Kipnyargis A."/>
            <person name="Kiplimo D."/>
            <person name="Orwa P."/>
            <person name="Daniel R."/>
        </authorList>
    </citation>
    <scope>NUCLEOTIDE SEQUENCE</scope>
    <source>
        <strain evidence="10">B1096_S55</strain>
    </source>
</reference>
<comment type="caution">
    <text evidence="10">The sequence shown here is derived from an EMBL/GenBank/DDBJ whole genome shotgun (WGS) entry which is preliminary data.</text>
</comment>
<keyword evidence="5 8" id="KW-0472">Membrane</keyword>
<keyword evidence="4 8" id="KW-0175">Coiled coil</keyword>
<keyword evidence="1 8" id="KW-0132">Cell division</keyword>
<evidence type="ECO:0000256" key="9">
    <source>
        <dbReference type="SAM" id="Phobius"/>
    </source>
</evidence>
<name>A0A9Q4AZ98_SALAG</name>
<dbReference type="GO" id="GO:0005940">
    <property type="term" value="C:septin ring"/>
    <property type="evidence" value="ECO:0007669"/>
    <property type="project" value="InterPro"/>
</dbReference>
<evidence type="ECO:0000313" key="11">
    <source>
        <dbReference type="Proteomes" id="UP001057753"/>
    </source>
</evidence>
<protein>
    <recommendedName>
        <fullName evidence="8">Septation ring formation regulator EzrA</fullName>
    </recommendedName>
</protein>
<evidence type="ECO:0000256" key="6">
    <source>
        <dbReference type="ARBA" id="ARBA00023210"/>
    </source>
</evidence>
<gene>
    <name evidence="8 10" type="primary">ezrA</name>
    <name evidence="10" type="ORF">HXA33_03060</name>
</gene>
<keyword evidence="2 8" id="KW-0812">Transmembrane</keyword>
<feature type="coiled-coil region" evidence="8">
    <location>
        <begin position="305"/>
        <end position="339"/>
    </location>
</feature>
<dbReference type="GO" id="GO:0000921">
    <property type="term" value="P:septin ring assembly"/>
    <property type="evidence" value="ECO:0007669"/>
    <property type="project" value="InterPro"/>
</dbReference>
<comment type="function">
    <text evidence="8">Negative regulator of FtsZ ring formation; modulates the frequency and position of FtsZ ring formation. Inhibits FtsZ ring formation at polar sites. Interacts either with FtsZ or with one of its binding partners to promote depolymerization.</text>
</comment>
<proteinExistence type="inferred from homology"/>
<keyword evidence="7 8" id="KW-0131">Cell cycle</keyword>
<keyword evidence="8" id="KW-1003">Cell membrane</keyword>
<dbReference type="AlphaFoldDB" id="A0A9Q4AZ98"/>
<organism evidence="10 11">
    <name type="scientific">Salipaludibacillus agaradhaerens</name>
    <name type="common">Bacillus agaradhaerens</name>
    <dbReference type="NCBI Taxonomy" id="76935"/>
    <lineage>
        <taxon>Bacteria</taxon>
        <taxon>Bacillati</taxon>
        <taxon>Bacillota</taxon>
        <taxon>Bacilli</taxon>
        <taxon>Bacillales</taxon>
        <taxon>Bacillaceae</taxon>
    </lineage>
</organism>
<feature type="coiled-coil region" evidence="8">
    <location>
        <begin position="107"/>
        <end position="134"/>
    </location>
</feature>
<feature type="topological domain" description="Cytoplasmic" evidence="8">
    <location>
        <begin position="24"/>
        <end position="568"/>
    </location>
</feature>
<dbReference type="EMBL" id="JABXYM010000001">
    <property type="protein sequence ID" value="MCR6095512.1"/>
    <property type="molecule type" value="Genomic_DNA"/>
</dbReference>
<evidence type="ECO:0000313" key="10">
    <source>
        <dbReference type="EMBL" id="MCR6095512.1"/>
    </source>
</evidence>
<keyword evidence="11" id="KW-1185">Reference proteome</keyword>
<evidence type="ECO:0000256" key="3">
    <source>
        <dbReference type="ARBA" id="ARBA00022989"/>
    </source>
</evidence>
<dbReference type="GO" id="GO:0000917">
    <property type="term" value="P:division septum assembly"/>
    <property type="evidence" value="ECO:0007669"/>
    <property type="project" value="UniProtKB-KW"/>
</dbReference>